<name>K0TMD3_THAOC</name>
<dbReference type="OrthoDB" id="9803391at2759"/>
<evidence type="ECO:0008006" key="7">
    <source>
        <dbReference type="Google" id="ProtNLM"/>
    </source>
</evidence>
<dbReference type="SUPFAM" id="SSF52540">
    <property type="entry name" value="P-loop containing nucleoside triphosphate hydrolases"/>
    <property type="match status" value="1"/>
</dbReference>
<dbReference type="GO" id="GO:0005737">
    <property type="term" value="C:cytoplasm"/>
    <property type="evidence" value="ECO:0007669"/>
    <property type="project" value="UniProtKB-SubCell"/>
</dbReference>
<dbReference type="GO" id="GO:0000278">
    <property type="term" value="P:mitotic cell cycle"/>
    <property type="evidence" value="ECO:0007669"/>
    <property type="project" value="TreeGrafter"/>
</dbReference>
<organism evidence="5 6">
    <name type="scientific">Thalassiosira oceanica</name>
    <name type="common">Marine diatom</name>
    <dbReference type="NCBI Taxonomy" id="159749"/>
    <lineage>
        <taxon>Eukaryota</taxon>
        <taxon>Sar</taxon>
        <taxon>Stramenopiles</taxon>
        <taxon>Ochrophyta</taxon>
        <taxon>Bacillariophyta</taxon>
        <taxon>Coscinodiscophyceae</taxon>
        <taxon>Thalassiosirophycidae</taxon>
        <taxon>Thalassiosirales</taxon>
        <taxon>Thalassiosiraceae</taxon>
        <taxon>Thalassiosira</taxon>
    </lineage>
</organism>
<reference evidence="5 6" key="1">
    <citation type="journal article" date="2012" name="Genome Biol.">
        <title>Genome and low-iron response of an oceanic diatom adapted to chronic iron limitation.</title>
        <authorList>
            <person name="Lommer M."/>
            <person name="Specht M."/>
            <person name="Roy A.S."/>
            <person name="Kraemer L."/>
            <person name="Andreson R."/>
            <person name="Gutowska M.A."/>
            <person name="Wolf J."/>
            <person name="Bergner S.V."/>
            <person name="Schilhabel M.B."/>
            <person name="Klostermeier U.C."/>
            <person name="Beiko R.G."/>
            <person name="Rosenstiel P."/>
            <person name="Hippler M."/>
            <person name="Laroche J."/>
        </authorList>
    </citation>
    <scope>NUCLEOTIDE SEQUENCE [LARGE SCALE GENOMIC DNA]</scope>
    <source>
        <strain evidence="5 6">CCMP1005</strain>
    </source>
</reference>
<evidence type="ECO:0000256" key="4">
    <source>
        <dbReference type="ARBA" id="ARBA00022860"/>
    </source>
</evidence>
<evidence type="ECO:0000256" key="2">
    <source>
        <dbReference type="ARBA" id="ARBA00022490"/>
    </source>
</evidence>
<dbReference type="Proteomes" id="UP000266841">
    <property type="component" value="Unassembled WGS sequence"/>
</dbReference>
<dbReference type="Gene3D" id="1.20.5.190">
    <property type="match status" value="6"/>
</dbReference>
<dbReference type="InterPro" id="IPR000048">
    <property type="entry name" value="IQ_motif_EF-hand-BS"/>
</dbReference>
<dbReference type="GO" id="GO:0051295">
    <property type="term" value="P:establishment of meiotic spindle localization"/>
    <property type="evidence" value="ECO:0007669"/>
    <property type="project" value="TreeGrafter"/>
</dbReference>
<gene>
    <name evidence="5" type="ORF">THAOC_02150</name>
</gene>
<proteinExistence type="predicted"/>
<dbReference type="AlphaFoldDB" id="K0TMD3"/>
<dbReference type="PANTHER" id="PTHR22706:SF1">
    <property type="entry name" value="ASSEMBLY FACTOR FOR SPINDLE MICROTUBULES"/>
    <property type="match status" value="1"/>
</dbReference>
<evidence type="ECO:0000313" key="6">
    <source>
        <dbReference type="Proteomes" id="UP000266841"/>
    </source>
</evidence>
<comment type="subcellular location">
    <subcellularLocation>
        <location evidence="1">Cytoplasm</location>
    </subcellularLocation>
</comment>
<sequence>MLIMRRDLLEARERSAVGIQAIARMHLAQIKFDTANKMTRIIQLWWKDKRALSRSTKNEFAVAVNRTLYLKRQIHLLASRPGPDSNETAIASAVVLIQSLVRSRQSYMELLRRRQAREDGIERMKHFSATLIQSAARARKCSKEVSRLRHERYRARQRGAVLLQAAVRMHIVKSEYFKIKSAATTANNAAVKVQALVRRALIRHELAAFTLAASAIQSCWAKYLLRLPNRQRLFVTMIQSMSLIQAERKEAQSPVVDVLLPSLAASVKLQAFVRGSLVRNQLLKLTASAVVIQSCWASYAARLPADRTPFRSAGLRIKNFLLMKLAQKRLHKLRNSSMRIQSFYRGVLMRREFCDLSVCAIIIQRTWQIHKLSPHKRLRRSDSHSELTRQLFRQSIQSVHEKYRGGSTTRRVELLYLSWKMKRTLEMRNDSSISIQRFARGFLTRQSTNATTRARTDQHLAAQSILLADISITAEDDCPTLDHLDEKVQPRLANDIGEDSYTSDPSAHQEQIVLIQAFSRQRFVLTKKAHFDSHARVIQAFWRRNKTQRSITSASFFAHQSKFCSSIGFLQKKSRKEKHRRLMACTNGSAIVIQSTYRSYRQRRKLAIVTHSATVIQRQYRQFRAVSRMHAHARREIYAQSLRQGYESSCATKIQSVIRMRMGRLRLYDKRADARRGSAILLIQSASRMWQVRCRIRREQQHANLVTCATRIQSAARMRMSRNVLRDRRKQMLETIRAENATKSAVLCLQSATRMWLCRHELSTRRERTLQMNRNARELAAIRIQSAIRSAISQLELIRLKKEHEREMATRQNSAATLIQSIARSRHGRLLLAQARRDHERRENAATVIQCALRYCRARTISAQLSQDRVLEASRVEAAITIQSYARARRCEIEYGVIKARHKAIHAAISIQSVARSFMHRRRYLSRRPDPEPVTEDDIAAIKVQSAVRGFILRTRLDLVNRAATIIQRSWRRCVLVLRKKLLVLLDAVSCADLPHAAHSLPSPVRRARALLPRDVTGFGRVRDVTANLPGRRESGAFVQEILNSVAVVIQSAARGYLVRKRASARGEVIGVCSEETASVASVQSQSIAADEASFSCDSLQDGSYVPMRLSTDEENELLILHPIYLRAQARADELLAKLDGDLDRLGILELDE</sequence>
<keyword evidence="2" id="KW-0963">Cytoplasm</keyword>
<dbReference type="InterPro" id="IPR051185">
    <property type="entry name" value="ASPM"/>
</dbReference>
<keyword evidence="6" id="KW-1185">Reference proteome</keyword>
<dbReference type="GO" id="GO:0000922">
    <property type="term" value="C:spindle pole"/>
    <property type="evidence" value="ECO:0007669"/>
    <property type="project" value="TreeGrafter"/>
</dbReference>
<dbReference type="Pfam" id="PF00612">
    <property type="entry name" value="IQ"/>
    <property type="match status" value="10"/>
</dbReference>
<evidence type="ECO:0000256" key="1">
    <source>
        <dbReference type="ARBA" id="ARBA00004496"/>
    </source>
</evidence>
<evidence type="ECO:0000313" key="5">
    <source>
        <dbReference type="EMBL" id="EJK76106.1"/>
    </source>
</evidence>
<dbReference type="SMART" id="SM00015">
    <property type="entry name" value="IQ"/>
    <property type="match status" value="22"/>
</dbReference>
<dbReference type="PROSITE" id="PS50096">
    <property type="entry name" value="IQ"/>
    <property type="match status" value="10"/>
</dbReference>
<dbReference type="GO" id="GO:0007051">
    <property type="term" value="P:spindle organization"/>
    <property type="evidence" value="ECO:0007669"/>
    <property type="project" value="TreeGrafter"/>
</dbReference>
<accession>K0TMD3</accession>
<dbReference type="PANTHER" id="PTHR22706">
    <property type="entry name" value="ASSEMBLY FACTOR FOR SPINDLE MICROTUBULES"/>
    <property type="match status" value="1"/>
</dbReference>
<dbReference type="GO" id="GO:0005516">
    <property type="term" value="F:calmodulin binding"/>
    <property type="evidence" value="ECO:0007669"/>
    <property type="project" value="UniProtKB-KW"/>
</dbReference>
<dbReference type="EMBL" id="AGNL01002532">
    <property type="protein sequence ID" value="EJK76106.1"/>
    <property type="molecule type" value="Genomic_DNA"/>
</dbReference>
<comment type="caution">
    <text evidence="5">The sequence shown here is derived from an EMBL/GenBank/DDBJ whole genome shotgun (WGS) entry which is preliminary data.</text>
</comment>
<dbReference type="InterPro" id="IPR027417">
    <property type="entry name" value="P-loop_NTPase"/>
</dbReference>
<evidence type="ECO:0000256" key="3">
    <source>
        <dbReference type="ARBA" id="ARBA00022737"/>
    </source>
</evidence>
<protein>
    <recommendedName>
        <fullName evidence="7">Myosin motor domain-containing protein</fullName>
    </recommendedName>
</protein>
<keyword evidence="4" id="KW-0112">Calmodulin-binding</keyword>
<keyword evidence="3" id="KW-0677">Repeat</keyword>